<gene>
    <name evidence="1" type="ORF">QP433_05865</name>
</gene>
<sequence>MRTEFEIKKLIKCYQTLDTSIKQLKISLANVSPNYYATHSFTGTGITNLDEAGSFQRAISPERATLEIIGMENRIKKKIKRYELRKARLSGVPRITMPINGDSLTYEELAYFNLLIKLERTIRPIEEDDEQPEKKKVCYDEVMDELYA</sequence>
<name>A0AAJ1V3M0_9LACT</name>
<dbReference type="Proteomes" id="UP001229251">
    <property type="component" value="Unassembled WGS sequence"/>
</dbReference>
<protein>
    <submittedName>
        <fullName evidence="1">Uncharacterized protein</fullName>
    </submittedName>
</protein>
<comment type="caution">
    <text evidence="1">The sequence shown here is derived from an EMBL/GenBank/DDBJ whole genome shotgun (WGS) entry which is preliminary data.</text>
</comment>
<proteinExistence type="predicted"/>
<dbReference type="AlphaFoldDB" id="A0AAJ1V3M0"/>
<organism evidence="1 2">
    <name type="scientific">Facklamia hominis</name>
    <dbReference type="NCBI Taxonomy" id="178214"/>
    <lineage>
        <taxon>Bacteria</taxon>
        <taxon>Bacillati</taxon>
        <taxon>Bacillota</taxon>
        <taxon>Bacilli</taxon>
        <taxon>Lactobacillales</taxon>
        <taxon>Aerococcaceae</taxon>
        <taxon>Facklamia</taxon>
    </lineage>
</organism>
<dbReference type="EMBL" id="JASOOE010000010">
    <property type="protein sequence ID" value="MDK7187501.1"/>
    <property type="molecule type" value="Genomic_DNA"/>
</dbReference>
<evidence type="ECO:0000313" key="2">
    <source>
        <dbReference type="Proteomes" id="UP001229251"/>
    </source>
</evidence>
<evidence type="ECO:0000313" key="1">
    <source>
        <dbReference type="EMBL" id="MDK7187501.1"/>
    </source>
</evidence>
<reference evidence="1" key="1">
    <citation type="submission" date="2023-05" db="EMBL/GenBank/DDBJ databases">
        <title>Cataloging the Phylogenetic Diversity of Human Bladder Bacteria.</title>
        <authorList>
            <person name="Du J."/>
        </authorList>
    </citation>
    <scope>NUCLEOTIDE SEQUENCE</scope>
    <source>
        <strain evidence="1">UMB1231</strain>
    </source>
</reference>
<accession>A0AAJ1V3M0</accession>
<dbReference type="RefSeq" id="WP_285065963.1">
    <property type="nucleotide sequence ID" value="NZ_JASOOE010000010.1"/>
</dbReference>